<dbReference type="InterPro" id="IPR037365">
    <property type="entry name" value="Slowmo/Ups"/>
</dbReference>
<dbReference type="GeneID" id="24566057"/>
<evidence type="ECO:0000259" key="1">
    <source>
        <dbReference type="PROSITE" id="PS50904"/>
    </source>
</evidence>
<dbReference type="RefSeq" id="XP_012769702.1">
    <property type="nucleotide sequence ID" value="XM_012914248.1"/>
</dbReference>
<dbReference type="OMA" id="FNFPYLI"/>
<dbReference type="InterPro" id="IPR006797">
    <property type="entry name" value="PRELI/MSF1_dom"/>
</dbReference>
<dbReference type="Pfam" id="PF04707">
    <property type="entry name" value="PRELI"/>
    <property type="match status" value="1"/>
</dbReference>
<dbReference type="Proteomes" id="UP000033188">
    <property type="component" value="Chromosome 4"/>
</dbReference>
<name>A0A061D9X5_BABBI</name>
<proteinExistence type="predicted"/>
<feature type="domain" description="PRELI/MSF1" evidence="1">
    <location>
        <begin position="1"/>
        <end position="170"/>
    </location>
</feature>
<protein>
    <submittedName>
        <fullName evidence="2">CSL zinc finger domain containing protein, putative</fullName>
    </submittedName>
</protein>
<dbReference type="KEGG" id="bbig:BBBOND_0400120"/>
<accession>A0A061D9X5</accession>
<dbReference type="EMBL" id="LK391710">
    <property type="protein sequence ID" value="CDR97516.1"/>
    <property type="molecule type" value="Genomic_DNA"/>
</dbReference>
<organism evidence="2 3">
    <name type="scientific">Babesia bigemina</name>
    <dbReference type="NCBI Taxonomy" id="5866"/>
    <lineage>
        <taxon>Eukaryota</taxon>
        <taxon>Sar</taxon>
        <taxon>Alveolata</taxon>
        <taxon>Apicomplexa</taxon>
        <taxon>Aconoidasida</taxon>
        <taxon>Piroplasmida</taxon>
        <taxon>Babesiidae</taxon>
        <taxon>Babesia</taxon>
    </lineage>
</organism>
<dbReference type="VEuPathDB" id="PiroplasmaDB:BBBOND_0400120"/>
<sequence length="183" mass="20965">MLFTKTFLCNLDWDSVTRAFYRMYPSKYYPHVKEVHVIDHELVPEKRQLRVRRIARVKYDLPSIVHYIVGPSIEYFVLEDSVVDLGARCLSHRTFGLTMKDSYTYNETATIRATPNGQSEYSSSTDFGILAFGFLNSTLEAVSPPNRVLFISHLQVARRVVSDFSKTEAHHKALMQAAARLGD</sequence>
<dbReference type="PANTHER" id="PTHR11158">
    <property type="entry name" value="MSF1/PX19 RELATED"/>
    <property type="match status" value="1"/>
</dbReference>
<gene>
    <name evidence="2" type="ORF">BBBOND_0400120</name>
</gene>
<dbReference type="AlphaFoldDB" id="A0A061D9X5"/>
<evidence type="ECO:0000313" key="2">
    <source>
        <dbReference type="EMBL" id="CDR97516.1"/>
    </source>
</evidence>
<dbReference type="GO" id="GO:0005758">
    <property type="term" value="C:mitochondrial intermembrane space"/>
    <property type="evidence" value="ECO:0007669"/>
    <property type="project" value="InterPro"/>
</dbReference>
<reference evidence="3" key="1">
    <citation type="journal article" date="2014" name="Nucleic Acids Res.">
        <title>The evolutionary dynamics of variant antigen genes in Babesia reveal a history of genomic innovation underlying host-parasite interaction.</title>
        <authorList>
            <person name="Jackson A.P."/>
            <person name="Otto T.D."/>
            <person name="Darby A."/>
            <person name="Ramaprasad A."/>
            <person name="Xia D."/>
            <person name="Echaide I.E."/>
            <person name="Farber M."/>
            <person name="Gahlot S."/>
            <person name="Gamble J."/>
            <person name="Gupta D."/>
            <person name="Gupta Y."/>
            <person name="Jackson L."/>
            <person name="Malandrin L."/>
            <person name="Malas T.B."/>
            <person name="Moussa E."/>
            <person name="Nair M."/>
            <person name="Reid A.J."/>
            <person name="Sanders M."/>
            <person name="Sharma J."/>
            <person name="Tracey A."/>
            <person name="Quail M.A."/>
            <person name="Weir W."/>
            <person name="Wastling J.M."/>
            <person name="Hall N."/>
            <person name="Willadsen P."/>
            <person name="Lingelbach K."/>
            <person name="Shiels B."/>
            <person name="Tait A."/>
            <person name="Berriman M."/>
            <person name="Allred D.R."/>
            <person name="Pain A."/>
        </authorList>
    </citation>
    <scope>NUCLEOTIDE SEQUENCE [LARGE SCALE GENOMIC DNA]</scope>
    <source>
        <strain evidence="3">Bond</strain>
    </source>
</reference>
<keyword evidence="3" id="KW-1185">Reference proteome</keyword>
<dbReference type="PROSITE" id="PS50904">
    <property type="entry name" value="PRELI_MSF1"/>
    <property type="match status" value="1"/>
</dbReference>
<dbReference type="OrthoDB" id="341300at2759"/>
<dbReference type="STRING" id="5866.A0A061D9X5"/>
<evidence type="ECO:0000313" key="3">
    <source>
        <dbReference type="Proteomes" id="UP000033188"/>
    </source>
</evidence>